<evidence type="ECO:0000256" key="2">
    <source>
        <dbReference type="ARBA" id="ARBA00022771"/>
    </source>
</evidence>
<sequence>MSNSAEDSDSNQVGGGGSSFEEDDEELCLGPEADPDADAADADPVAQEMELVGGSGGDKFASGEDSSATAAEQSTSSRERRRRAAMCGRRRRRVCIVPQCYSSEMSNPPVHLYSFPQHPVLSELWKRCVANPKLSTVASKLLCERQYVVCSQHFEDVCFENPSARRTAVSEARLKWNAVPTLGLVGGRSEAHPNGGSPLYAGSNLAMTSSATSAAGTGASSSADLPDVSSGDSSDCNDGNLVIVKAEQPPTCKSPTGSQSARSTAQPPKPLQPRQAKLSAVAAIDSHVASSSSPATSVAASSATIESTTQPPSLLLANGNNNFVSASSKSAPSLTGQGQEYSLLTRIVRIALNLDQAQTGMLRELCSLKRRQRQQQTLLGHLCDQLARSVAAQTATQMPPAKRSRLDKDDRNNGASGEGGSGAGGGVSL</sequence>
<feature type="region of interest" description="Disordered" evidence="6">
    <location>
        <begin position="1"/>
        <end position="85"/>
    </location>
</feature>
<keyword evidence="2 5" id="KW-0863">Zinc-finger</keyword>
<dbReference type="SMART" id="SM00692">
    <property type="entry name" value="DM3"/>
    <property type="match status" value="1"/>
</dbReference>
<dbReference type="SMART" id="SM00980">
    <property type="entry name" value="THAP"/>
    <property type="match status" value="1"/>
</dbReference>
<feature type="compositionally biased region" description="Acidic residues" evidence="6">
    <location>
        <begin position="20"/>
        <end position="41"/>
    </location>
</feature>
<dbReference type="AlphaFoldDB" id="A0A267GVU7"/>
<dbReference type="InterPro" id="IPR006612">
    <property type="entry name" value="THAP_Znf"/>
</dbReference>
<dbReference type="PROSITE" id="PS50950">
    <property type="entry name" value="ZF_THAP"/>
    <property type="match status" value="1"/>
</dbReference>
<evidence type="ECO:0000313" key="9">
    <source>
        <dbReference type="Proteomes" id="UP000215902"/>
    </source>
</evidence>
<feature type="domain" description="THAP-type" evidence="7">
    <location>
        <begin position="91"/>
        <end position="183"/>
    </location>
</feature>
<accession>A0A267GVU7</accession>
<feature type="compositionally biased region" description="Low complexity" evidence="6">
    <location>
        <begin position="213"/>
        <end position="240"/>
    </location>
</feature>
<dbReference type="GO" id="GO:0043565">
    <property type="term" value="F:sequence-specific DNA binding"/>
    <property type="evidence" value="ECO:0007669"/>
    <property type="project" value="InterPro"/>
</dbReference>
<evidence type="ECO:0000256" key="4">
    <source>
        <dbReference type="ARBA" id="ARBA00023125"/>
    </source>
</evidence>
<feature type="compositionally biased region" description="Low complexity" evidence="6">
    <location>
        <begin position="66"/>
        <end position="76"/>
    </location>
</feature>
<evidence type="ECO:0000256" key="3">
    <source>
        <dbReference type="ARBA" id="ARBA00022833"/>
    </source>
</evidence>
<organism evidence="8 9">
    <name type="scientific">Macrostomum lignano</name>
    <dbReference type="NCBI Taxonomy" id="282301"/>
    <lineage>
        <taxon>Eukaryota</taxon>
        <taxon>Metazoa</taxon>
        <taxon>Spiralia</taxon>
        <taxon>Lophotrochozoa</taxon>
        <taxon>Platyhelminthes</taxon>
        <taxon>Rhabditophora</taxon>
        <taxon>Macrostomorpha</taxon>
        <taxon>Macrostomida</taxon>
        <taxon>Macrostomidae</taxon>
        <taxon>Macrostomum</taxon>
    </lineage>
</organism>
<evidence type="ECO:0000256" key="5">
    <source>
        <dbReference type="PROSITE-ProRule" id="PRU00309"/>
    </source>
</evidence>
<feature type="region of interest" description="Disordered" evidence="6">
    <location>
        <begin position="213"/>
        <end position="277"/>
    </location>
</feature>
<feature type="compositionally biased region" description="Gly residues" evidence="6">
    <location>
        <begin position="416"/>
        <end position="429"/>
    </location>
</feature>
<evidence type="ECO:0000259" key="7">
    <source>
        <dbReference type="PROSITE" id="PS50950"/>
    </source>
</evidence>
<dbReference type="PANTHER" id="PTHR46600:SF11">
    <property type="entry name" value="THAP DOMAIN-CONTAINING PROTEIN 10"/>
    <property type="match status" value="1"/>
</dbReference>
<dbReference type="OrthoDB" id="7683421at2759"/>
<keyword evidence="4 5" id="KW-0238">DNA-binding</keyword>
<feature type="compositionally biased region" description="Polar residues" evidence="6">
    <location>
        <begin position="251"/>
        <end position="266"/>
    </location>
</feature>
<proteinExistence type="predicted"/>
<reference evidence="8 9" key="1">
    <citation type="submission" date="2017-06" db="EMBL/GenBank/DDBJ databases">
        <title>A platform for efficient transgenesis in Macrostomum lignano, a flatworm model organism for stem cell research.</title>
        <authorList>
            <person name="Berezikov E."/>
        </authorList>
    </citation>
    <scope>NUCLEOTIDE SEQUENCE [LARGE SCALE GENOMIC DNA]</scope>
    <source>
        <strain evidence="8">DV1</strain>
        <tissue evidence="8">Whole organism</tissue>
    </source>
</reference>
<dbReference type="Pfam" id="PF05485">
    <property type="entry name" value="THAP"/>
    <property type="match status" value="1"/>
</dbReference>
<evidence type="ECO:0000313" key="8">
    <source>
        <dbReference type="EMBL" id="PAA90140.1"/>
    </source>
</evidence>
<name>A0A267GVU7_9PLAT</name>
<evidence type="ECO:0000256" key="6">
    <source>
        <dbReference type="SAM" id="MobiDB-lite"/>
    </source>
</evidence>
<dbReference type="InterPro" id="IPR026516">
    <property type="entry name" value="THAP1/10"/>
</dbReference>
<keyword evidence="3" id="KW-0862">Zinc</keyword>
<keyword evidence="9" id="KW-1185">Reference proteome</keyword>
<dbReference type="EMBL" id="NIVC01000126">
    <property type="protein sequence ID" value="PAA90140.1"/>
    <property type="molecule type" value="Genomic_DNA"/>
</dbReference>
<keyword evidence="1" id="KW-0479">Metal-binding</keyword>
<comment type="caution">
    <text evidence="8">The sequence shown here is derived from an EMBL/GenBank/DDBJ whole genome shotgun (WGS) entry which is preliminary data.</text>
</comment>
<evidence type="ECO:0000256" key="1">
    <source>
        <dbReference type="ARBA" id="ARBA00022723"/>
    </source>
</evidence>
<feature type="region of interest" description="Disordered" evidence="6">
    <location>
        <begin position="390"/>
        <end position="429"/>
    </location>
</feature>
<dbReference type="PANTHER" id="PTHR46600">
    <property type="entry name" value="THAP DOMAIN-CONTAINING"/>
    <property type="match status" value="1"/>
</dbReference>
<gene>
    <name evidence="8" type="ORF">BOX15_Mlig005026g1</name>
</gene>
<dbReference type="SUPFAM" id="SSF57716">
    <property type="entry name" value="Glucocorticoid receptor-like (DNA-binding domain)"/>
    <property type="match status" value="1"/>
</dbReference>
<dbReference type="GO" id="GO:0008270">
    <property type="term" value="F:zinc ion binding"/>
    <property type="evidence" value="ECO:0007669"/>
    <property type="project" value="UniProtKB-KW"/>
</dbReference>
<dbReference type="Proteomes" id="UP000215902">
    <property type="component" value="Unassembled WGS sequence"/>
</dbReference>
<protein>
    <recommendedName>
        <fullName evidence="7">THAP-type domain-containing protein</fullName>
    </recommendedName>
</protein>